<evidence type="ECO:0000256" key="8">
    <source>
        <dbReference type="RuleBase" id="RU000607"/>
    </source>
</evidence>
<dbReference type="GO" id="GO:0004325">
    <property type="term" value="F:ferrochelatase activity"/>
    <property type="evidence" value="ECO:0007669"/>
    <property type="project" value="UniProtKB-UniRule"/>
</dbReference>
<dbReference type="GO" id="GO:0006783">
    <property type="term" value="P:heme biosynthetic process"/>
    <property type="evidence" value="ECO:0007669"/>
    <property type="project" value="UniProtKB-UniRule"/>
</dbReference>
<dbReference type="PROSITE" id="PS00534">
    <property type="entry name" value="FERROCHELATASE"/>
    <property type="match status" value="1"/>
</dbReference>
<comment type="function">
    <text evidence="7 8">Catalyzes the ferrous insertion into protoporphyrin IX.</text>
</comment>
<feature type="binding site" evidence="7">
    <location>
        <position position="220"/>
    </location>
    <ligand>
        <name>Fe(2+)</name>
        <dbReference type="ChEBI" id="CHEBI:29033"/>
    </ligand>
</feature>
<dbReference type="PANTHER" id="PTHR11108:SF1">
    <property type="entry name" value="FERROCHELATASE, MITOCHONDRIAL"/>
    <property type="match status" value="1"/>
</dbReference>
<dbReference type="CDD" id="cd00419">
    <property type="entry name" value="Ferrochelatase_C"/>
    <property type="match status" value="1"/>
</dbReference>
<dbReference type="InterPro" id="IPR033659">
    <property type="entry name" value="Ferrochelatase_N"/>
</dbReference>
<evidence type="ECO:0000256" key="5">
    <source>
        <dbReference type="ARBA" id="ARBA00023244"/>
    </source>
</evidence>
<evidence type="ECO:0000256" key="4">
    <source>
        <dbReference type="ARBA" id="ARBA00023239"/>
    </source>
</evidence>
<dbReference type="Pfam" id="PF00762">
    <property type="entry name" value="Ferrochelatase"/>
    <property type="match status" value="1"/>
</dbReference>
<evidence type="ECO:0000256" key="6">
    <source>
        <dbReference type="ARBA" id="ARBA00024536"/>
    </source>
</evidence>
<keyword evidence="7" id="KW-0479">Metal-binding</keyword>
<sequence>MTAAQAAAEAERKAGGRARKAGARKPRLAVVLFNLGGPDKPESVRPFLYNLFVDPAIIRVPAPFRQLLAALITWRRTPIAAENYAVLGGKSPLLELTEAQAAALAAALSDELDVKVFVCMRYWHPMSDEVARAVRAWGPDEVVLLPLYPQFSTTTTGSSLDAWREAATRAGLVAPTRTLCCYHSDPGFVAATAAMVRESYLKARAELDPAISLRVLFSAHGLPESIVQKGDPYQWQVEKTVAAVVEAMGIPGLDHVVCYQSRVTPQKWIGPSTEEELKRAGADKVAVLVVPIAFVSEHSETLVELDIEYREEAAEFGVPAYFRSPAQNSDPGFIAALADLVRHARAGERSLCSFRGPRTCPRSAKDCPHARRGYATAGRVMAEAED</sequence>
<evidence type="ECO:0000256" key="2">
    <source>
        <dbReference type="ARBA" id="ARBA00023004"/>
    </source>
</evidence>
<dbReference type="EMBL" id="CP076448">
    <property type="protein sequence ID" value="QXM26254.1"/>
    <property type="molecule type" value="Genomic_DNA"/>
</dbReference>
<keyword evidence="7 8" id="KW-0963">Cytoplasm</keyword>
<dbReference type="HAMAP" id="MF_00323">
    <property type="entry name" value="Ferrochelatase"/>
    <property type="match status" value="1"/>
</dbReference>
<protein>
    <recommendedName>
        <fullName evidence="7 8">Ferrochelatase</fullName>
        <ecNumber evidence="7 8">4.98.1.1</ecNumber>
    </recommendedName>
    <alternativeName>
        <fullName evidence="7">Heme synthase</fullName>
    </alternativeName>
    <alternativeName>
        <fullName evidence="7">Protoheme ferro-lyase</fullName>
    </alternativeName>
</protein>
<keyword evidence="4 7" id="KW-0456">Lyase</keyword>
<dbReference type="CDD" id="cd03411">
    <property type="entry name" value="Ferrochelatase_N"/>
    <property type="match status" value="1"/>
</dbReference>
<comment type="pathway">
    <text evidence="7 8">Porphyrin-containing compound metabolism; protoheme biosynthesis; protoheme from protoporphyrin-IX: step 1/1.</text>
</comment>
<dbReference type="Proteomes" id="UP000694001">
    <property type="component" value="Chromosome"/>
</dbReference>
<gene>
    <name evidence="7 10" type="primary">hemH</name>
    <name evidence="10" type="ORF">KO353_07775</name>
</gene>
<dbReference type="AlphaFoldDB" id="A0A975U633"/>
<feature type="binding site" evidence="7">
    <location>
        <position position="300"/>
    </location>
    <ligand>
        <name>Fe(2+)</name>
        <dbReference type="ChEBI" id="CHEBI:29033"/>
    </ligand>
</feature>
<reference evidence="10" key="1">
    <citation type="submission" date="2021-06" db="EMBL/GenBank/DDBJ databases">
        <title>Elioraea tepida, sp. nov., a moderately thermophilic aerobic anoxygenic phototrophic bacterium isolated from an alkaline siliceous hot spring mat community in Yellowstone National Park, WY, USA.</title>
        <authorList>
            <person name="Saini M.K."/>
            <person name="Yoshida S."/>
            <person name="Sebastian A."/>
            <person name="Hirose S."/>
            <person name="Hara E."/>
            <person name="Tamaki H."/>
            <person name="Soulier N.T."/>
            <person name="Albert I."/>
            <person name="Hanada S."/>
            <person name="Bryant D.A."/>
            <person name="Tank M."/>
        </authorList>
    </citation>
    <scope>NUCLEOTIDE SEQUENCE</scope>
    <source>
        <strain evidence="10">MS-P2</strain>
    </source>
</reference>
<dbReference type="KEGG" id="elio:KO353_07775"/>
<keyword evidence="11" id="KW-1185">Reference proteome</keyword>
<dbReference type="InterPro" id="IPR001015">
    <property type="entry name" value="Ferrochelatase"/>
</dbReference>
<evidence type="ECO:0000313" key="10">
    <source>
        <dbReference type="EMBL" id="QXM26254.1"/>
    </source>
</evidence>
<keyword evidence="5 7" id="KW-0627">Porphyrin biosynthesis</keyword>
<name>A0A975U633_9PROT</name>
<accession>A0A975U633</accession>
<feature type="region of interest" description="Disordered" evidence="9">
    <location>
        <begin position="1"/>
        <end position="21"/>
    </location>
</feature>
<dbReference type="RefSeq" id="WP_218287305.1">
    <property type="nucleotide sequence ID" value="NZ_CP076448.1"/>
</dbReference>
<dbReference type="PANTHER" id="PTHR11108">
    <property type="entry name" value="FERROCHELATASE"/>
    <property type="match status" value="1"/>
</dbReference>
<evidence type="ECO:0000256" key="1">
    <source>
        <dbReference type="ARBA" id="ARBA00007718"/>
    </source>
</evidence>
<dbReference type="EC" id="4.98.1.1" evidence="7 8"/>
<evidence type="ECO:0000256" key="3">
    <source>
        <dbReference type="ARBA" id="ARBA00023133"/>
    </source>
</evidence>
<dbReference type="NCBIfam" id="TIGR00109">
    <property type="entry name" value="hemH"/>
    <property type="match status" value="1"/>
</dbReference>
<keyword evidence="3 7" id="KW-0350">Heme biosynthesis</keyword>
<evidence type="ECO:0000313" key="11">
    <source>
        <dbReference type="Proteomes" id="UP000694001"/>
    </source>
</evidence>
<organism evidence="10 11">
    <name type="scientific">Elioraea tepida</name>
    <dbReference type="NCBI Taxonomy" id="2843330"/>
    <lineage>
        <taxon>Bacteria</taxon>
        <taxon>Pseudomonadati</taxon>
        <taxon>Pseudomonadota</taxon>
        <taxon>Alphaproteobacteria</taxon>
        <taxon>Acetobacterales</taxon>
        <taxon>Elioraeaceae</taxon>
        <taxon>Elioraea</taxon>
    </lineage>
</organism>
<dbReference type="InterPro" id="IPR019772">
    <property type="entry name" value="Ferrochelatase_AS"/>
</dbReference>
<proteinExistence type="inferred from homology"/>
<comment type="catalytic activity">
    <reaction evidence="7 8">
        <text>heme b + 2 H(+) = protoporphyrin IX + Fe(2+)</text>
        <dbReference type="Rhea" id="RHEA:22584"/>
        <dbReference type="ChEBI" id="CHEBI:15378"/>
        <dbReference type="ChEBI" id="CHEBI:29033"/>
        <dbReference type="ChEBI" id="CHEBI:57306"/>
        <dbReference type="ChEBI" id="CHEBI:60344"/>
        <dbReference type="EC" id="4.98.1.1"/>
    </reaction>
</comment>
<evidence type="ECO:0000256" key="9">
    <source>
        <dbReference type="SAM" id="MobiDB-lite"/>
    </source>
</evidence>
<comment type="subcellular location">
    <subcellularLocation>
        <location evidence="7 8">Cytoplasm</location>
    </subcellularLocation>
</comment>
<dbReference type="GO" id="GO:0046872">
    <property type="term" value="F:metal ion binding"/>
    <property type="evidence" value="ECO:0007669"/>
    <property type="project" value="UniProtKB-KW"/>
</dbReference>
<dbReference type="GO" id="GO:0005737">
    <property type="term" value="C:cytoplasm"/>
    <property type="evidence" value="ECO:0007669"/>
    <property type="project" value="UniProtKB-SubCell"/>
</dbReference>
<keyword evidence="2 7" id="KW-0408">Iron</keyword>
<dbReference type="InterPro" id="IPR033644">
    <property type="entry name" value="Ferrochelatase_C"/>
</dbReference>
<comment type="catalytic activity">
    <reaction evidence="6">
        <text>Fe-coproporphyrin III + 2 H(+) = coproporphyrin III + Fe(2+)</text>
        <dbReference type="Rhea" id="RHEA:49572"/>
        <dbReference type="ChEBI" id="CHEBI:15378"/>
        <dbReference type="ChEBI" id="CHEBI:29033"/>
        <dbReference type="ChEBI" id="CHEBI:68438"/>
        <dbReference type="ChEBI" id="CHEBI:131725"/>
        <dbReference type="EC" id="4.99.1.9"/>
    </reaction>
    <physiologicalReaction direction="right-to-left" evidence="6">
        <dbReference type="Rhea" id="RHEA:49574"/>
    </physiologicalReaction>
</comment>
<comment type="similarity">
    <text evidence="1 7 8">Belongs to the ferrochelatase family.</text>
</comment>
<evidence type="ECO:0000256" key="7">
    <source>
        <dbReference type="HAMAP-Rule" id="MF_00323"/>
    </source>
</evidence>